<evidence type="ECO:0000313" key="3">
    <source>
        <dbReference type="EMBL" id="TSD55556.1"/>
    </source>
</evidence>
<feature type="region of interest" description="Disordered" evidence="1">
    <location>
        <begin position="1"/>
        <end position="21"/>
    </location>
</feature>
<dbReference type="InterPro" id="IPR003870">
    <property type="entry name" value="DUF222"/>
</dbReference>
<dbReference type="OrthoDB" id="5170592at2"/>
<gene>
    <name evidence="3" type="ORF">FNM00_16745</name>
</gene>
<dbReference type="EMBL" id="VLNT01000022">
    <property type="protein sequence ID" value="TSD55556.1"/>
    <property type="molecule type" value="Genomic_DNA"/>
</dbReference>
<accession>A0A554RN50</accession>
<evidence type="ECO:0000259" key="2">
    <source>
        <dbReference type="Pfam" id="PF02720"/>
    </source>
</evidence>
<keyword evidence="4" id="KW-1185">Reference proteome</keyword>
<feature type="domain" description="DUF222" evidence="2">
    <location>
        <begin position="49"/>
        <end position="310"/>
    </location>
</feature>
<proteinExistence type="predicted"/>
<reference evidence="3 4" key="1">
    <citation type="submission" date="2019-07" db="EMBL/GenBank/DDBJ databases">
        <authorList>
            <person name="Zhao L.H."/>
        </authorList>
    </citation>
    <scope>NUCLEOTIDE SEQUENCE [LARGE SCALE GENOMIC DNA]</scope>
    <source>
        <strain evidence="3 4">Co35</strain>
    </source>
</reference>
<dbReference type="Pfam" id="PF02720">
    <property type="entry name" value="DUF222"/>
    <property type="match status" value="1"/>
</dbReference>
<dbReference type="AlphaFoldDB" id="A0A554RN50"/>
<protein>
    <submittedName>
        <fullName evidence="3">DUF222 domain-containing protein</fullName>
    </submittedName>
</protein>
<dbReference type="RefSeq" id="WP_143914684.1">
    <property type="nucleotide sequence ID" value="NZ_VLNT01000022.1"/>
</dbReference>
<comment type="caution">
    <text evidence="3">The sequence shown here is derived from an EMBL/GenBank/DDBJ whole genome shotgun (WGS) entry which is preliminary data.</text>
</comment>
<evidence type="ECO:0000256" key="1">
    <source>
        <dbReference type="SAM" id="MobiDB-lite"/>
    </source>
</evidence>
<sequence length="333" mass="36146">MTSSVNRAGLDRGRLDLGSRTAAGPSASALLRDNTTGDLLGRDLGNDRTAENRLLAAAKDVPEESLTDQALSAGDLTLAQARIISDGLKNFPTETTPEQRTVAERTLIDDSGILTPKDLRAGADRVADQWATKKDVDRHESSLLVEREQRSWDSTRLSMWGNGDGTTSGRFMIPDAQAAMLKTVLDAYASPRRASTLGRERTDDYTTRVGQGFCELIERVPTDRLPNHGGNNVLVTVNMNLEDLEQPIEDAAPGIITTDGTRMSPGEVRRLACDARLLPQVFGGESVPLDLGREERLFARYQRIAIANRDGGCAAPDCDRPPGWCEAHHGDLA</sequence>
<organism evidence="3 4">
    <name type="scientific">Aeromicrobium piscarium</name>
    <dbReference type="NCBI Taxonomy" id="2590901"/>
    <lineage>
        <taxon>Bacteria</taxon>
        <taxon>Bacillati</taxon>
        <taxon>Actinomycetota</taxon>
        <taxon>Actinomycetes</taxon>
        <taxon>Propionibacteriales</taxon>
        <taxon>Nocardioidaceae</taxon>
        <taxon>Aeromicrobium</taxon>
    </lineage>
</organism>
<evidence type="ECO:0000313" key="4">
    <source>
        <dbReference type="Proteomes" id="UP000316988"/>
    </source>
</evidence>
<name>A0A554RN50_9ACTN</name>
<dbReference type="Proteomes" id="UP000316988">
    <property type="component" value="Unassembled WGS sequence"/>
</dbReference>